<organism evidence="2 3">
    <name type="scientific">Sesamum alatum</name>
    <dbReference type="NCBI Taxonomy" id="300844"/>
    <lineage>
        <taxon>Eukaryota</taxon>
        <taxon>Viridiplantae</taxon>
        <taxon>Streptophyta</taxon>
        <taxon>Embryophyta</taxon>
        <taxon>Tracheophyta</taxon>
        <taxon>Spermatophyta</taxon>
        <taxon>Magnoliopsida</taxon>
        <taxon>eudicotyledons</taxon>
        <taxon>Gunneridae</taxon>
        <taxon>Pentapetalae</taxon>
        <taxon>asterids</taxon>
        <taxon>lamiids</taxon>
        <taxon>Lamiales</taxon>
        <taxon>Pedaliaceae</taxon>
        <taxon>Sesamum</taxon>
    </lineage>
</organism>
<evidence type="ECO:0000313" key="3">
    <source>
        <dbReference type="Proteomes" id="UP001293254"/>
    </source>
</evidence>
<gene>
    <name evidence="2" type="ORF">Salat_1953900</name>
</gene>
<protein>
    <submittedName>
        <fullName evidence="2">Uncharacterized protein</fullName>
    </submittedName>
</protein>
<evidence type="ECO:0000313" key="2">
    <source>
        <dbReference type="EMBL" id="KAK4423710.1"/>
    </source>
</evidence>
<proteinExistence type="predicted"/>
<reference evidence="2" key="2">
    <citation type="journal article" date="2024" name="Plant">
        <title>Genomic evolution and insights into agronomic trait innovations of Sesamum species.</title>
        <authorList>
            <person name="Miao H."/>
            <person name="Wang L."/>
            <person name="Qu L."/>
            <person name="Liu H."/>
            <person name="Sun Y."/>
            <person name="Le M."/>
            <person name="Wang Q."/>
            <person name="Wei S."/>
            <person name="Zheng Y."/>
            <person name="Lin W."/>
            <person name="Duan Y."/>
            <person name="Cao H."/>
            <person name="Xiong S."/>
            <person name="Wang X."/>
            <person name="Wei L."/>
            <person name="Li C."/>
            <person name="Ma Q."/>
            <person name="Ju M."/>
            <person name="Zhao R."/>
            <person name="Li G."/>
            <person name="Mu C."/>
            <person name="Tian Q."/>
            <person name="Mei H."/>
            <person name="Zhang T."/>
            <person name="Gao T."/>
            <person name="Zhang H."/>
        </authorList>
    </citation>
    <scope>NUCLEOTIDE SEQUENCE</scope>
    <source>
        <strain evidence="2">3651</strain>
    </source>
</reference>
<reference evidence="2" key="1">
    <citation type="submission" date="2020-06" db="EMBL/GenBank/DDBJ databases">
        <authorList>
            <person name="Li T."/>
            <person name="Hu X."/>
            <person name="Zhang T."/>
            <person name="Song X."/>
            <person name="Zhang H."/>
            <person name="Dai N."/>
            <person name="Sheng W."/>
            <person name="Hou X."/>
            <person name="Wei L."/>
        </authorList>
    </citation>
    <scope>NUCLEOTIDE SEQUENCE</scope>
    <source>
        <strain evidence="2">3651</strain>
        <tissue evidence="2">Leaf</tissue>
    </source>
</reference>
<name>A0AAE2CIT0_9LAMI</name>
<evidence type="ECO:0000256" key="1">
    <source>
        <dbReference type="SAM" id="MobiDB-lite"/>
    </source>
</evidence>
<feature type="compositionally biased region" description="Pro residues" evidence="1">
    <location>
        <begin position="1"/>
        <end position="19"/>
    </location>
</feature>
<comment type="caution">
    <text evidence="2">The sequence shown here is derived from an EMBL/GenBank/DDBJ whole genome shotgun (WGS) entry which is preliminary data.</text>
</comment>
<dbReference type="Proteomes" id="UP001293254">
    <property type="component" value="Unassembled WGS sequence"/>
</dbReference>
<accession>A0AAE2CIT0</accession>
<feature type="region of interest" description="Disordered" evidence="1">
    <location>
        <begin position="1"/>
        <end position="25"/>
    </location>
</feature>
<dbReference type="AlphaFoldDB" id="A0AAE2CIT0"/>
<sequence length="104" mass="11554">MADNKPPPPSSAKPPPTITLPPRTGMDNFFTAGVSPGPMTLVSTLFAENDPDSDCRSFSQLLAAPCRLPQLCRTFRQEFCYDADSRGEVVDWGFSFSRIGRPWW</sequence>
<dbReference type="EMBL" id="JACGWO010000007">
    <property type="protein sequence ID" value="KAK4423710.1"/>
    <property type="molecule type" value="Genomic_DNA"/>
</dbReference>
<keyword evidence="3" id="KW-1185">Reference proteome</keyword>